<keyword evidence="3" id="KW-0067">ATP-binding</keyword>
<dbReference type="Proteomes" id="UP000245921">
    <property type="component" value="Unassembled WGS sequence"/>
</dbReference>
<dbReference type="InterPro" id="IPR014721">
    <property type="entry name" value="Ribsml_uS5_D2-typ_fold_subgr"/>
</dbReference>
<evidence type="ECO:0000256" key="2">
    <source>
        <dbReference type="ARBA" id="ARBA00022741"/>
    </source>
</evidence>
<comment type="similarity">
    <text evidence="1">Belongs to the Mg-chelatase subunits D/I family. ComM subfamily.</text>
</comment>
<dbReference type="InterPro" id="IPR045006">
    <property type="entry name" value="CHLI-like"/>
</dbReference>
<evidence type="ECO:0000313" key="6">
    <source>
        <dbReference type="Proteomes" id="UP000245921"/>
    </source>
</evidence>
<dbReference type="Gene3D" id="3.30.230.10">
    <property type="match status" value="1"/>
</dbReference>
<dbReference type="InterPro" id="IPR004482">
    <property type="entry name" value="Mg_chelat-rel"/>
</dbReference>
<keyword evidence="6" id="KW-1185">Reference proteome</keyword>
<dbReference type="InterPro" id="IPR027417">
    <property type="entry name" value="P-loop_NTPase"/>
</dbReference>
<protein>
    <submittedName>
        <fullName evidence="5">Magnesium chelatase family protein</fullName>
    </submittedName>
</protein>
<gene>
    <name evidence="5" type="ORF">C7380_105114</name>
</gene>
<dbReference type="PROSITE" id="PS50051">
    <property type="entry name" value="MCM_2"/>
    <property type="match status" value="1"/>
</dbReference>
<feature type="domain" description="MCM C-terminal AAA(+) ATPase" evidence="4">
    <location>
        <begin position="289"/>
        <end position="384"/>
    </location>
</feature>
<comment type="caution">
    <text evidence="5">The sequence shown here is derived from an EMBL/GenBank/DDBJ whole genome shotgun (WGS) entry which is preliminary data.</text>
</comment>
<name>A0AA45C7L6_9BACT</name>
<evidence type="ECO:0000313" key="5">
    <source>
        <dbReference type="EMBL" id="PWJ95484.1"/>
    </source>
</evidence>
<dbReference type="SUPFAM" id="SSF54211">
    <property type="entry name" value="Ribosomal protein S5 domain 2-like"/>
    <property type="match status" value="1"/>
</dbReference>
<dbReference type="Pfam" id="PF13335">
    <property type="entry name" value="Mg_chelatase_C"/>
    <property type="match status" value="1"/>
</dbReference>
<dbReference type="PANTHER" id="PTHR32039:SF7">
    <property type="entry name" value="COMPETENCE PROTEIN COMM"/>
    <property type="match status" value="1"/>
</dbReference>
<proteinExistence type="inferred from homology"/>
<dbReference type="AlphaFoldDB" id="A0AA45C7L6"/>
<dbReference type="RefSeq" id="WP_109604394.1">
    <property type="nucleotide sequence ID" value="NZ_JAMHJO010000003.1"/>
</dbReference>
<dbReference type="GO" id="GO:0005524">
    <property type="term" value="F:ATP binding"/>
    <property type="evidence" value="ECO:0007669"/>
    <property type="project" value="UniProtKB-KW"/>
</dbReference>
<dbReference type="SUPFAM" id="SSF52540">
    <property type="entry name" value="P-loop containing nucleoside triphosphate hydrolases"/>
    <property type="match status" value="1"/>
</dbReference>
<dbReference type="Pfam" id="PF01078">
    <property type="entry name" value="Mg_chelatase"/>
    <property type="match status" value="1"/>
</dbReference>
<dbReference type="InterPro" id="IPR000523">
    <property type="entry name" value="Mg_chelatse_chII-like_cat_dom"/>
</dbReference>
<keyword evidence="2" id="KW-0547">Nucleotide-binding</keyword>
<organism evidence="5 6">
    <name type="scientific">Oceanotoga teriensis</name>
    <dbReference type="NCBI Taxonomy" id="515440"/>
    <lineage>
        <taxon>Bacteria</taxon>
        <taxon>Thermotogati</taxon>
        <taxon>Thermotogota</taxon>
        <taxon>Thermotogae</taxon>
        <taxon>Petrotogales</taxon>
        <taxon>Petrotogaceae</taxon>
        <taxon>Oceanotoga</taxon>
    </lineage>
</organism>
<dbReference type="GO" id="GO:0003677">
    <property type="term" value="F:DNA binding"/>
    <property type="evidence" value="ECO:0007669"/>
    <property type="project" value="InterPro"/>
</dbReference>
<accession>A0AA45C7L6</accession>
<evidence type="ECO:0000259" key="4">
    <source>
        <dbReference type="PROSITE" id="PS50051"/>
    </source>
</evidence>
<sequence>MKYSRLKTGAINGFNVEEILVEIDINSRSTIQNFKIVGMPATSIKESEKRILSSIRNSNYRVPNGSIIANLSPSSIKKEGSHFDLPVALSILEASKQIKSIPENLYTFGELGLNGEIRPVNGITLYLMEIKNKIKNSKFIIPRENQDESQFIKKEDIFVIDHIKDIEKILLGKTENYKPKIDKIIEEISDLDFSEIKGQFLTKRAIEIAACGFHNIIMNGPPGSGKTMIARRIPTILPNMTKEEIIETTKIYSISGMINKIIEKRPFRAPHHTASSASVIGGGSNPRPGEISLAHNGVLFMDEFPEYKTDVIEALRQPLEDGKVTIARSKAYAEYPAKFMLVAAQNPCPCGYYGDKEKECTCSMVQIMNYNKKISGPILDRIDIRISVPRVKIDELMSKDPAEKSENIKERVSKSALIQLKRQNKLNGKLNNKELKKFSNMSDKTEEFLKNTSKKLNLTARSVNRIIKVSRTIADMDEKKDIQIKHLAEAFNYRGKDLF</sequence>
<dbReference type="InterPro" id="IPR020568">
    <property type="entry name" value="Ribosomal_Su5_D2-typ_SF"/>
</dbReference>
<dbReference type="SMART" id="SM00382">
    <property type="entry name" value="AAA"/>
    <property type="match status" value="1"/>
</dbReference>
<dbReference type="Pfam" id="PF13541">
    <property type="entry name" value="ChlI"/>
    <property type="match status" value="1"/>
</dbReference>
<reference evidence="5 6" key="1">
    <citation type="submission" date="2018-05" db="EMBL/GenBank/DDBJ databases">
        <title>Genomic Encyclopedia of Type Strains, Phase IV (KMG-IV): sequencing the most valuable type-strain genomes for metagenomic binning, comparative biology and taxonomic classification.</title>
        <authorList>
            <person name="Goeker M."/>
        </authorList>
    </citation>
    <scope>NUCLEOTIDE SEQUENCE [LARGE SCALE GENOMIC DNA]</scope>
    <source>
        <strain evidence="5 6">DSM 24906</strain>
    </source>
</reference>
<evidence type="ECO:0000256" key="1">
    <source>
        <dbReference type="ARBA" id="ARBA00006354"/>
    </source>
</evidence>
<dbReference type="PANTHER" id="PTHR32039">
    <property type="entry name" value="MAGNESIUM-CHELATASE SUBUNIT CHLI"/>
    <property type="match status" value="1"/>
</dbReference>
<dbReference type="InterPro" id="IPR003593">
    <property type="entry name" value="AAA+_ATPase"/>
</dbReference>
<dbReference type="EMBL" id="QGGI01000005">
    <property type="protein sequence ID" value="PWJ95484.1"/>
    <property type="molecule type" value="Genomic_DNA"/>
</dbReference>
<dbReference type="InterPro" id="IPR001208">
    <property type="entry name" value="MCM_dom"/>
</dbReference>
<evidence type="ECO:0000256" key="3">
    <source>
        <dbReference type="ARBA" id="ARBA00022840"/>
    </source>
</evidence>
<dbReference type="Gene3D" id="3.40.50.300">
    <property type="entry name" value="P-loop containing nucleotide triphosphate hydrolases"/>
    <property type="match status" value="1"/>
</dbReference>
<dbReference type="InterPro" id="IPR025158">
    <property type="entry name" value="Mg_chelat-rel_C"/>
</dbReference>
<dbReference type="NCBIfam" id="TIGR00368">
    <property type="entry name" value="YifB family Mg chelatase-like AAA ATPase"/>
    <property type="match status" value="1"/>
</dbReference>